<dbReference type="AlphaFoldDB" id="N8S738"/>
<comment type="caution">
    <text evidence="1">The sequence shown here is derived from an EMBL/GenBank/DDBJ whole genome shotgun (WGS) entry which is preliminary data.</text>
</comment>
<reference evidence="2" key="1">
    <citation type="submission" date="2013-02" db="EMBL/GenBank/DDBJ databases">
        <title>The Genome Sequence of Acinetobacter sp. NIPH 973.</title>
        <authorList>
            <consortium name="The Broad Institute Genome Sequencing Platform"/>
            <consortium name="The Broad Institute Genome Sequencing Center for Infectious Disease"/>
            <person name="Cerqueira G."/>
            <person name="Feldgarden M."/>
            <person name="Courvalin P."/>
            <person name="Perichon B."/>
            <person name="Grillot-Courvalin C."/>
            <person name="Clermont D."/>
            <person name="Rocha E."/>
            <person name="Yoon E.-J."/>
            <person name="Nemec A."/>
            <person name="Walker B."/>
            <person name="Young S.K."/>
            <person name="Zeng Q."/>
            <person name="Gargeya S."/>
            <person name="Fitzgerald M."/>
            <person name="Haas B."/>
            <person name="Abouelleil A."/>
            <person name="Alvarado L."/>
            <person name="Arachchi H.M."/>
            <person name="Berlin A.M."/>
            <person name="Chapman S.B."/>
            <person name="Dewar J."/>
            <person name="Goldberg J."/>
            <person name="Griggs A."/>
            <person name="Gujja S."/>
            <person name="Hansen M."/>
            <person name="Howarth C."/>
            <person name="Imamovic A."/>
            <person name="Larimer J."/>
            <person name="McCowan C."/>
            <person name="Murphy C."/>
            <person name="Neiman D."/>
            <person name="Pearson M."/>
            <person name="Priest M."/>
            <person name="Roberts A."/>
            <person name="Saif S."/>
            <person name="Shea T."/>
            <person name="Sisk P."/>
            <person name="Sykes S."/>
            <person name="Wortman J."/>
            <person name="Nusbaum C."/>
            <person name="Birren B."/>
        </authorList>
    </citation>
    <scope>NUCLEOTIDE SEQUENCE [LARGE SCALE GENOMIC DNA]</scope>
    <source>
        <strain evidence="2">NIPH 973</strain>
    </source>
</reference>
<evidence type="ECO:0000313" key="2">
    <source>
        <dbReference type="Proteomes" id="UP000013065"/>
    </source>
</evidence>
<proteinExistence type="predicted"/>
<dbReference type="PATRIC" id="fig|520709.3.peg.2042"/>
<reference evidence="1 2" key="2">
    <citation type="journal article" date="2015" name="Int. J. Syst. Evol. Microbiol.">
        <title>Acinetobacter seifertii sp. nov., a member of the Acinetobacter calcoaceticus-Acinetobacter baumannii complex isolated from human clinical specimens.</title>
        <authorList>
            <person name="Nemec A."/>
            <person name="Krizova L."/>
            <person name="Maixnerova M."/>
            <person name="Sedo O."/>
            <person name="Brisse S."/>
            <person name="Higgins P.G."/>
        </authorList>
    </citation>
    <scope>NUCLEOTIDE SEQUENCE [LARGE SCALE GENOMIC DNA]</scope>
    <source>
        <strain evidence="1 2">NIPH 973</strain>
    </source>
</reference>
<accession>N8S738</accession>
<dbReference type="Proteomes" id="UP000013065">
    <property type="component" value="Unassembled WGS sequence"/>
</dbReference>
<dbReference type="HOGENOM" id="CLU_2152863_0_0_6"/>
<gene>
    <name evidence="1" type="ORF">F985_02101</name>
</gene>
<name>N8S738_9GAMM</name>
<evidence type="ECO:0000313" key="1">
    <source>
        <dbReference type="EMBL" id="ENU43383.1"/>
    </source>
</evidence>
<dbReference type="RefSeq" id="WP_004700617.1">
    <property type="nucleotide sequence ID" value="NZ_JADVLG010000002.1"/>
</dbReference>
<protein>
    <submittedName>
        <fullName evidence="1">Uncharacterized protein</fullName>
    </submittedName>
</protein>
<dbReference type="EMBL" id="APOO01000021">
    <property type="protein sequence ID" value="ENU43383.1"/>
    <property type="molecule type" value="Genomic_DNA"/>
</dbReference>
<sequence>MRFVEKDSGLKGMVGSIYFTDGKYHYLLMIENYMGLRVFFENEIDITSNDSCELFEFKAALYNDIRQMHPVLYNILKEDWDLYIDIVEGVPEPWQIFLEKLKEFDGKNNPN</sequence>
<organism evidence="1 2">
    <name type="scientific">Acinetobacter seifertii</name>
    <dbReference type="NCBI Taxonomy" id="1530123"/>
    <lineage>
        <taxon>Bacteria</taxon>
        <taxon>Pseudomonadati</taxon>
        <taxon>Pseudomonadota</taxon>
        <taxon>Gammaproteobacteria</taxon>
        <taxon>Moraxellales</taxon>
        <taxon>Moraxellaceae</taxon>
        <taxon>Acinetobacter</taxon>
        <taxon>Acinetobacter calcoaceticus/baumannii complex</taxon>
    </lineage>
</organism>